<sequence length="196" mass="22320">MKNKLLLLLFAFTLTVTAQEENKQTEKNTSRFGIKGGYNLASIKTDSNGTTDNRHGFHIGIFGESFISDFFSIQPELMYSQQGYKIENELYELEQRLNYLNLPIMLKVYPDEAFYLELGPQVGYAISHKEELKSNILTTTKSFEPNSFDWGVNAGLGFRSRSGFSIGARYHLGLGKIYEDSDTFNRLIQFSCGLDF</sequence>
<evidence type="ECO:0000259" key="2">
    <source>
        <dbReference type="Pfam" id="PF13568"/>
    </source>
</evidence>
<dbReference type="RefSeq" id="WP_377714835.1">
    <property type="nucleotide sequence ID" value="NZ_JBHTJM010000008.1"/>
</dbReference>
<dbReference type="Proteomes" id="UP001596997">
    <property type="component" value="Unassembled WGS sequence"/>
</dbReference>
<evidence type="ECO:0000313" key="4">
    <source>
        <dbReference type="Proteomes" id="UP001596997"/>
    </source>
</evidence>
<feature type="domain" description="Outer membrane protein beta-barrel" evidence="2">
    <location>
        <begin position="22"/>
        <end position="178"/>
    </location>
</feature>
<keyword evidence="1" id="KW-0732">Signal</keyword>
<comment type="caution">
    <text evidence="3">The sequence shown here is derived from an EMBL/GenBank/DDBJ whole genome shotgun (WGS) entry which is preliminary data.</text>
</comment>
<feature type="signal peptide" evidence="1">
    <location>
        <begin position="1"/>
        <end position="18"/>
    </location>
</feature>
<keyword evidence="4" id="KW-1185">Reference proteome</keyword>
<dbReference type="SUPFAM" id="SSF56925">
    <property type="entry name" value="OMPA-like"/>
    <property type="match status" value="1"/>
</dbReference>
<protein>
    <submittedName>
        <fullName evidence="3">Porin family protein</fullName>
    </submittedName>
</protein>
<gene>
    <name evidence="3" type="ORF">ACFQ1O_07125</name>
</gene>
<dbReference type="InterPro" id="IPR025665">
    <property type="entry name" value="Beta-barrel_OMP_2"/>
</dbReference>
<accession>A0ABW3I224</accession>
<proteinExistence type="predicted"/>
<dbReference type="EMBL" id="JBHTJM010000008">
    <property type="protein sequence ID" value="MFD0963773.1"/>
    <property type="molecule type" value="Genomic_DNA"/>
</dbReference>
<feature type="chain" id="PRO_5046165053" evidence="1">
    <location>
        <begin position="19"/>
        <end position="196"/>
    </location>
</feature>
<evidence type="ECO:0000256" key="1">
    <source>
        <dbReference type="SAM" id="SignalP"/>
    </source>
</evidence>
<dbReference type="InterPro" id="IPR011250">
    <property type="entry name" value="OMP/PagP_B-barrel"/>
</dbReference>
<dbReference type="Pfam" id="PF13568">
    <property type="entry name" value="OMP_b-brl_2"/>
    <property type="match status" value="1"/>
</dbReference>
<evidence type="ECO:0000313" key="3">
    <source>
        <dbReference type="EMBL" id="MFD0963773.1"/>
    </source>
</evidence>
<reference evidence="4" key="1">
    <citation type="journal article" date="2019" name="Int. J. Syst. Evol. Microbiol.">
        <title>The Global Catalogue of Microorganisms (GCM) 10K type strain sequencing project: providing services to taxonomists for standard genome sequencing and annotation.</title>
        <authorList>
            <consortium name="The Broad Institute Genomics Platform"/>
            <consortium name="The Broad Institute Genome Sequencing Center for Infectious Disease"/>
            <person name="Wu L."/>
            <person name="Ma J."/>
        </authorList>
    </citation>
    <scope>NUCLEOTIDE SEQUENCE [LARGE SCALE GENOMIC DNA]</scope>
    <source>
        <strain evidence="4">CCUG 62114</strain>
    </source>
</reference>
<name>A0ABW3I224_9FLAO</name>
<organism evidence="3 4">
    <name type="scientific">Pseudofulvibacter geojedonensis</name>
    <dbReference type="NCBI Taxonomy" id="1123758"/>
    <lineage>
        <taxon>Bacteria</taxon>
        <taxon>Pseudomonadati</taxon>
        <taxon>Bacteroidota</taxon>
        <taxon>Flavobacteriia</taxon>
        <taxon>Flavobacteriales</taxon>
        <taxon>Flavobacteriaceae</taxon>
        <taxon>Pseudofulvibacter</taxon>
    </lineage>
</organism>